<evidence type="ECO:0000256" key="1">
    <source>
        <dbReference type="ARBA" id="ARBA00008950"/>
    </source>
</evidence>
<dbReference type="InterPro" id="IPR024654">
    <property type="entry name" value="Calcineurin-like_PHP_lpxH"/>
</dbReference>
<comment type="caution">
    <text evidence="3">The sequence shown here is derived from an EMBL/GenBank/DDBJ whole genome shotgun (WGS) entry which is preliminary data.</text>
</comment>
<dbReference type="PANTHER" id="PTHR12905:SF0">
    <property type="entry name" value="CALCINEURIN-LIKE PHOSPHOESTERASE DOMAIN-CONTAINING PROTEIN"/>
    <property type="match status" value="1"/>
</dbReference>
<dbReference type="Pfam" id="PF12850">
    <property type="entry name" value="Metallophos_2"/>
    <property type="match status" value="1"/>
</dbReference>
<dbReference type="Proteomes" id="UP000767854">
    <property type="component" value="Unassembled WGS sequence"/>
</dbReference>
<proteinExistence type="inferred from homology"/>
<dbReference type="InterPro" id="IPR051693">
    <property type="entry name" value="UPF0046_metallophosphoest"/>
</dbReference>
<dbReference type="PANTHER" id="PTHR12905">
    <property type="entry name" value="METALLOPHOSPHOESTERASE"/>
    <property type="match status" value="1"/>
</dbReference>
<accession>A0ABS2MQK3</accession>
<dbReference type="InterPro" id="IPR029052">
    <property type="entry name" value="Metallo-depent_PP-like"/>
</dbReference>
<dbReference type="Gene3D" id="3.60.21.10">
    <property type="match status" value="1"/>
</dbReference>
<organism evidence="3 4">
    <name type="scientific">Fusibacter tunisiensis</name>
    <dbReference type="NCBI Taxonomy" id="1008308"/>
    <lineage>
        <taxon>Bacteria</taxon>
        <taxon>Bacillati</taxon>
        <taxon>Bacillota</taxon>
        <taxon>Clostridia</taxon>
        <taxon>Eubacteriales</taxon>
        <taxon>Eubacteriales Family XII. Incertae Sedis</taxon>
        <taxon>Fusibacter</taxon>
    </lineage>
</organism>
<dbReference type="RefSeq" id="WP_204663436.1">
    <property type="nucleotide sequence ID" value="NZ_JAFBDT010000007.1"/>
</dbReference>
<sequence length="195" mass="21993">MKILAISDVESNYIYNHFNPRAFKEVSLVLSAGDLNPEYLSFVASVLNVPVLYVHGNHDGKYENKPPAGCFSVDGKVYVHEGLRIFGLGGCMKYTGGPHQYTEGEMARRVAKSKLKLLKGMDILLTHAPAYNLGDGKDLAHQGFKSFLKLMDQYSPKLFVHGHQHLSYGSFDRTRQYKETRVINAYDYTLISLDR</sequence>
<protein>
    <submittedName>
        <fullName evidence="3">Icc-related predicted phosphoesterase</fullName>
    </submittedName>
</protein>
<gene>
    <name evidence="3" type="ORF">JOC49_001229</name>
</gene>
<evidence type="ECO:0000313" key="4">
    <source>
        <dbReference type="Proteomes" id="UP000767854"/>
    </source>
</evidence>
<evidence type="ECO:0000313" key="3">
    <source>
        <dbReference type="EMBL" id="MBM7561688.1"/>
    </source>
</evidence>
<reference evidence="3 4" key="1">
    <citation type="submission" date="2021-01" db="EMBL/GenBank/DDBJ databases">
        <title>Genomic Encyclopedia of Type Strains, Phase IV (KMG-IV): sequencing the most valuable type-strain genomes for metagenomic binning, comparative biology and taxonomic classification.</title>
        <authorList>
            <person name="Goeker M."/>
        </authorList>
    </citation>
    <scope>NUCLEOTIDE SEQUENCE [LARGE SCALE GENOMIC DNA]</scope>
    <source>
        <strain evidence="3 4">DSM 24436</strain>
    </source>
</reference>
<evidence type="ECO:0000259" key="2">
    <source>
        <dbReference type="Pfam" id="PF12850"/>
    </source>
</evidence>
<comment type="similarity">
    <text evidence="1">Belongs to the metallophosphoesterase superfamily. YfcE family.</text>
</comment>
<feature type="domain" description="Calcineurin-like phosphoesterase" evidence="2">
    <location>
        <begin position="1"/>
        <end position="184"/>
    </location>
</feature>
<dbReference type="EMBL" id="JAFBDT010000007">
    <property type="protein sequence ID" value="MBM7561688.1"/>
    <property type="molecule type" value="Genomic_DNA"/>
</dbReference>
<name>A0ABS2MQK3_9FIRM</name>
<dbReference type="SUPFAM" id="SSF56300">
    <property type="entry name" value="Metallo-dependent phosphatases"/>
    <property type="match status" value="1"/>
</dbReference>
<keyword evidence="4" id="KW-1185">Reference proteome</keyword>